<dbReference type="InterPro" id="IPR036866">
    <property type="entry name" value="RibonucZ/Hydroxyglut_hydro"/>
</dbReference>
<feature type="domain" description="Metallo-beta-lactamase" evidence="5">
    <location>
        <begin position="5"/>
        <end position="154"/>
    </location>
</feature>
<dbReference type="Proteomes" id="UP000824112">
    <property type="component" value="Unassembled WGS sequence"/>
</dbReference>
<feature type="non-terminal residue" evidence="6">
    <location>
        <position position="1"/>
    </location>
</feature>
<dbReference type="Gene3D" id="3.60.15.10">
    <property type="entry name" value="Ribonuclease Z/Hydroxyacylglutathione hydrolase-like"/>
    <property type="match status" value="1"/>
</dbReference>
<name>A0A9D1SCN1_9BACT</name>
<evidence type="ECO:0000256" key="4">
    <source>
        <dbReference type="ARBA" id="ARBA00022833"/>
    </source>
</evidence>
<dbReference type="EMBL" id="DVNA01000058">
    <property type="protein sequence ID" value="HIU54682.1"/>
    <property type="molecule type" value="Genomic_DNA"/>
</dbReference>
<dbReference type="InterPro" id="IPR001279">
    <property type="entry name" value="Metallo-B-lactamas"/>
</dbReference>
<accession>A0A9D1SCN1</accession>
<dbReference type="PANTHER" id="PTHR46233:SF3">
    <property type="entry name" value="HYDROXYACYLGLUTATHIONE HYDROLASE GLOC"/>
    <property type="match status" value="1"/>
</dbReference>
<protein>
    <submittedName>
        <fullName evidence="6">MBL fold metallo-hydrolase</fullName>
    </submittedName>
</protein>
<evidence type="ECO:0000313" key="6">
    <source>
        <dbReference type="EMBL" id="HIU54682.1"/>
    </source>
</evidence>
<dbReference type="SUPFAM" id="SSF56281">
    <property type="entry name" value="Metallo-hydrolase/oxidoreductase"/>
    <property type="match status" value="1"/>
</dbReference>
<dbReference type="GO" id="GO:0046872">
    <property type="term" value="F:metal ion binding"/>
    <property type="evidence" value="ECO:0007669"/>
    <property type="project" value="UniProtKB-KW"/>
</dbReference>
<dbReference type="PANTHER" id="PTHR46233">
    <property type="entry name" value="HYDROXYACYLGLUTATHIONE HYDROLASE GLOC"/>
    <property type="match status" value="1"/>
</dbReference>
<proteinExistence type="predicted"/>
<comment type="caution">
    <text evidence="6">The sequence shown here is derived from an EMBL/GenBank/DDBJ whole genome shotgun (WGS) entry which is preliminary data.</text>
</comment>
<keyword evidence="3" id="KW-0378">Hydrolase</keyword>
<comment type="cofactor">
    <cofactor evidence="1">
        <name>Zn(2+)</name>
        <dbReference type="ChEBI" id="CHEBI:29105"/>
    </cofactor>
</comment>
<sequence>VNYITEQQLSINHLLATHLHLDHNFGNPFVSRRFNLVLEANKEDEFLLQNMDAQARAFNMPLPDAPIPIGKYINEYDKITFGSYQLEAIHVPGHSPGSMVYYCEQENVAFSGDVLFRSSIGRTDLVGGDFQTLITGIKSKLFTLADDVEIFPGHGPSTTIGFEKKHNPFI</sequence>
<dbReference type="AlphaFoldDB" id="A0A9D1SCN1"/>
<evidence type="ECO:0000313" key="7">
    <source>
        <dbReference type="Proteomes" id="UP000824112"/>
    </source>
</evidence>
<evidence type="ECO:0000259" key="5">
    <source>
        <dbReference type="SMART" id="SM00849"/>
    </source>
</evidence>
<dbReference type="GO" id="GO:0016787">
    <property type="term" value="F:hydrolase activity"/>
    <property type="evidence" value="ECO:0007669"/>
    <property type="project" value="UniProtKB-KW"/>
</dbReference>
<keyword evidence="4" id="KW-0862">Zinc</keyword>
<organism evidence="6 7">
    <name type="scientific">Candidatus Gallibacteroides avistercoris</name>
    <dbReference type="NCBI Taxonomy" id="2840833"/>
    <lineage>
        <taxon>Bacteria</taxon>
        <taxon>Pseudomonadati</taxon>
        <taxon>Bacteroidota</taxon>
        <taxon>Bacteroidia</taxon>
        <taxon>Bacteroidales</taxon>
        <taxon>Bacteroidaceae</taxon>
        <taxon>Bacteroidaceae incertae sedis</taxon>
        <taxon>Candidatus Gallibacteroides</taxon>
    </lineage>
</organism>
<reference evidence="6" key="1">
    <citation type="submission" date="2020-10" db="EMBL/GenBank/DDBJ databases">
        <authorList>
            <person name="Gilroy R."/>
        </authorList>
    </citation>
    <scope>NUCLEOTIDE SEQUENCE</scope>
    <source>
        <strain evidence="6">CHK158-818</strain>
    </source>
</reference>
<keyword evidence="2" id="KW-0479">Metal-binding</keyword>
<gene>
    <name evidence="6" type="ORF">IAB03_02610</name>
</gene>
<evidence type="ECO:0000256" key="3">
    <source>
        <dbReference type="ARBA" id="ARBA00022801"/>
    </source>
</evidence>
<dbReference type="SMART" id="SM00849">
    <property type="entry name" value="Lactamase_B"/>
    <property type="match status" value="1"/>
</dbReference>
<dbReference type="Pfam" id="PF00753">
    <property type="entry name" value="Lactamase_B"/>
    <property type="match status" value="1"/>
</dbReference>
<reference evidence="6" key="2">
    <citation type="journal article" date="2021" name="PeerJ">
        <title>Extensive microbial diversity within the chicken gut microbiome revealed by metagenomics and culture.</title>
        <authorList>
            <person name="Gilroy R."/>
            <person name="Ravi A."/>
            <person name="Getino M."/>
            <person name="Pursley I."/>
            <person name="Horton D.L."/>
            <person name="Alikhan N.F."/>
            <person name="Baker D."/>
            <person name="Gharbi K."/>
            <person name="Hall N."/>
            <person name="Watson M."/>
            <person name="Adriaenssens E.M."/>
            <person name="Foster-Nyarko E."/>
            <person name="Jarju S."/>
            <person name="Secka A."/>
            <person name="Antonio M."/>
            <person name="Oren A."/>
            <person name="Chaudhuri R.R."/>
            <person name="La Ragione R."/>
            <person name="Hildebrand F."/>
            <person name="Pallen M.J."/>
        </authorList>
    </citation>
    <scope>NUCLEOTIDE SEQUENCE</scope>
    <source>
        <strain evidence="6">CHK158-818</strain>
    </source>
</reference>
<evidence type="ECO:0000256" key="1">
    <source>
        <dbReference type="ARBA" id="ARBA00001947"/>
    </source>
</evidence>
<dbReference type="InterPro" id="IPR051453">
    <property type="entry name" value="MBL_Glyoxalase_II"/>
</dbReference>
<evidence type="ECO:0000256" key="2">
    <source>
        <dbReference type="ARBA" id="ARBA00022723"/>
    </source>
</evidence>